<accession>A0AAD3Y903</accession>
<organism evidence="1 2">
    <name type="scientific">Nepenthes gracilis</name>
    <name type="common">Slender pitcher plant</name>
    <dbReference type="NCBI Taxonomy" id="150966"/>
    <lineage>
        <taxon>Eukaryota</taxon>
        <taxon>Viridiplantae</taxon>
        <taxon>Streptophyta</taxon>
        <taxon>Embryophyta</taxon>
        <taxon>Tracheophyta</taxon>
        <taxon>Spermatophyta</taxon>
        <taxon>Magnoliopsida</taxon>
        <taxon>eudicotyledons</taxon>
        <taxon>Gunneridae</taxon>
        <taxon>Pentapetalae</taxon>
        <taxon>Caryophyllales</taxon>
        <taxon>Nepenthaceae</taxon>
        <taxon>Nepenthes</taxon>
    </lineage>
</organism>
<sequence length="135" mass="15383">MIFVVEKYRAALLRMGSQCCSLWHCWIKLFDCVEFRCLLLEAYSIQYDATALDLCVRSSWLVAAGYEQVPPWWLLGLIPLGPRVIRVIGFCIVEEAFGWFSNGWISLSFGVLRADAVLTFRGLLPPLRCSGCGWR</sequence>
<comment type="caution">
    <text evidence="1">The sequence shown here is derived from an EMBL/GenBank/DDBJ whole genome shotgun (WGS) entry which is preliminary data.</text>
</comment>
<evidence type="ECO:0000313" key="2">
    <source>
        <dbReference type="Proteomes" id="UP001279734"/>
    </source>
</evidence>
<name>A0AAD3Y903_NEPGR</name>
<dbReference type="AlphaFoldDB" id="A0AAD3Y903"/>
<dbReference type="EMBL" id="BSYO01000054">
    <property type="protein sequence ID" value="GMH32054.1"/>
    <property type="molecule type" value="Genomic_DNA"/>
</dbReference>
<gene>
    <name evidence="1" type="ORF">Nepgr_033898</name>
</gene>
<reference evidence="1" key="1">
    <citation type="submission" date="2023-05" db="EMBL/GenBank/DDBJ databases">
        <title>Nepenthes gracilis genome sequencing.</title>
        <authorList>
            <person name="Fukushima K."/>
        </authorList>
    </citation>
    <scope>NUCLEOTIDE SEQUENCE</scope>
    <source>
        <strain evidence="1">SING2019-196</strain>
    </source>
</reference>
<keyword evidence="2" id="KW-1185">Reference proteome</keyword>
<proteinExistence type="predicted"/>
<evidence type="ECO:0000313" key="1">
    <source>
        <dbReference type="EMBL" id="GMH32054.1"/>
    </source>
</evidence>
<protein>
    <submittedName>
        <fullName evidence="1">Uncharacterized protein</fullName>
    </submittedName>
</protein>
<dbReference type="Proteomes" id="UP001279734">
    <property type="component" value="Unassembled WGS sequence"/>
</dbReference>